<keyword evidence="7" id="KW-1185">Reference proteome</keyword>
<feature type="domain" description="C2H2-type" evidence="5">
    <location>
        <begin position="313"/>
        <end position="340"/>
    </location>
</feature>
<keyword evidence="3" id="KW-0863">Zinc-finger</keyword>
<dbReference type="InterPro" id="IPR036236">
    <property type="entry name" value="Znf_C2H2_sf"/>
</dbReference>
<feature type="compositionally biased region" description="Low complexity" evidence="4">
    <location>
        <begin position="378"/>
        <end position="387"/>
    </location>
</feature>
<accession>A0AAV4ERK3</accession>
<keyword evidence="3" id="KW-0479">Metal-binding</keyword>
<dbReference type="InterPro" id="IPR013087">
    <property type="entry name" value="Znf_C2H2_type"/>
</dbReference>
<feature type="compositionally biased region" description="Low complexity" evidence="4">
    <location>
        <begin position="410"/>
        <end position="435"/>
    </location>
</feature>
<reference evidence="6 7" key="1">
    <citation type="journal article" date="2021" name="Elife">
        <title>Chloroplast acquisition without the gene transfer in kleptoplastic sea slugs, Plakobranchus ocellatus.</title>
        <authorList>
            <person name="Maeda T."/>
            <person name="Takahashi S."/>
            <person name="Yoshida T."/>
            <person name="Shimamura S."/>
            <person name="Takaki Y."/>
            <person name="Nagai Y."/>
            <person name="Toyoda A."/>
            <person name="Suzuki Y."/>
            <person name="Arimoto A."/>
            <person name="Ishii H."/>
            <person name="Satoh N."/>
            <person name="Nishiyama T."/>
            <person name="Hasebe M."/>
            <person name="Maruyama T."/>
            <person name="Minagawa J."/>
            <person name="Obokata J."/>
            <person name="Shigenobu S."/>
        </authorList>
    </citation>
    <scope>NUCLEOTIDE SEQUENCE [LARGE SCALE GENOMIC DNA]</scope>
</reference>
<feature type="compositionally biased region" description="Polar residues" evidence="4">
    <location>
        <begin position="436"/>
        <end position="445"/>
    </location>
</feature>
<dbReference type="InterPro" id="IPR012462">
    <property type="entry name" value="UFSP1/2_DUB_cat"/>
</dbReference>
<evidence type="ECO:0000256" key="4">
    <source>
        <dbReference type="SAM" id="MobiDB-lite"/>
    </source>
</evidence>
<evidence type="ECO:0000256" key="3">
    <source>
        <dbReference type="PROSITE-ProRule" id="PRU00042"/>
    </source>
</evidence>
<feature type="region of interest" description="Disordered" evidence="4">
    <location>
        <begin position="89"/>
        <end position="113"/>
    </location>
</feature>
<evidence type="ECO:0000256" key="1">
    <source>
        <dbReference type="ARBA" id="ARBA00008552"/>
    </source>
</evidence>
<dbReference type="EMBL" id="BMAT01000268">
    <property type="protein sequence ID" value="GFR63093.1"/>
    <property type="molecule type" value="Genomic_DNA"/>
</dbReference>
<dbReference type="Pfam" id="PF07910">
    <property type="entry name" value="Peptidase_C78"/>
    <property type="match status" value="1"/>
</dbReference>
<organism evidence="6 7">
    <name type="scientific">Elysia marginata</name>
    <dbReference type="NCBI Taxonomy" id="1093978"/>
    <lineage>
        <taxon>Eukaryota</taxon>
        <taxon>Metazoa</taxon>
        <taxon>Spiralia</taxon>
        <taxon>Lophotrochozoa</taxon>
        <taxon>Mollusca</taxon>
        <taxon>Gastropoda</taxon>
        <taxon>Heterobranchia</taxon>
        <taxon>Euthyneura</taxon>
        <taxon>Panpulmonata</taxon>
        <taxon>Sacoglossa</taxon>
        <taxon>Placobranchoidea</taxon>
        <taxon>Plakobranchidae</taxon>
        <taxon>Elysia</taxon>
    </lineage>
</organism>
<evidence type="ECO:0000313" key="7">
    <source>
        <dbReference type="Proteomes" id="UP000762676"/>
    </source>
</evidence>
<sequence length="747" mass="82284">MASIKDAESETCDDLSVSCDLFDDCDEDFILSPLPNQENRAASMMDCTETIKTGVKRQEIQTQSELACAFVEEPSAPKALEERCDNNLDKEHYNPHKRHKNGDHSHAHNSNSIDIHKDSKASTGEDCFIEQPIHPPTHGSITGQSFAVASSINNIKSIENVEEEKLMEVTSEENKSELSCPFCGASESCVLLLEHHIFTAHPDLSEKPLELPEEEKASSTAFLFVCPFCDVDLETESALASHLSTAHIEEETSTNFGATGCLSCPLCDASFVSVEEMTRHVKSHESDSTYYGIDTGTCSIEPEVPHLAESQDLVCPMCGKVMDDPDLLTSHVETHFNPQHCPGDMLDLGAVNKENIPVKQSKHILTASAKQKAIAPRSSSSNSASSSQTIAPRSSSSNSATSSQAVEPRSSSSNSATSSQAVAPRSSSSNSDSSSHGQAGCSSLTAKDVSRYRRQYERSLEKDVLKGRISVADYHEQRAGMQGRDLRGVDDGHSRVDGLIEQLERLYRQQARPGQHAHLCSPTSHFSGSHGDKGWGCGYRNFQMMLSCLACEAQYADKIFQDGRPLIPSVPKVQQMIESAWNKGFDPDGCRQLRGRLVNTQKWIGATEIVATLSSLGIRCRLADFHAPSAPDGSHPRLMQWVTDYFTGRQNQEFMAPLYLQHQGHSRTIVGVEIDRGTTRLLLFDPGSKKDHIANLSVGGLNWKSMRTFRRTQLAFKAKQYQIVAVDGLLTRREYEESKIIKSERIS</sequence>
<keyword evidence="3" id="KW-0862">Zinc</keyword>
<feature type="compositionally biased region" description="Low complexity" evidence="4">
    <location>
        <begin position="394"/>
        <end position="403"/>
    </location>
</feature>
<feature type="region of interest" description="Disordered" evidence="4">
    <location>
        <begin position="367"/>
        <end position="446"/>
    </location>
</feature>
<feature type="domain" description="C2H2-type" evidence="5">
    <location>
        <begin position="262"/>
        <end position="289"/>
    </location>
</feature>
<dbReference type="PANTHER" id="PTHR48153">
    <property type="entry name" value="UFM1-SPECIFIC PROTEASE 2"/>
    <property type="match status" value="1"/>
</dbReference>
<evidence type="ECO:0000313" key="6">
    <source>
        <dbReference type="EMBL" id="GFR63093.1"/>
    </source>
</evidence>
<evidence type="ECO:0000259" key="5">
    <source>
        <dbReference type="PROSITE" id="PS50157"/>
    </source>
</evidence>
<keyword evidence="2" id="KW-0378">Hydrolase</keyword>
<dbReference type="SMART" id="SM00355">
    <property type="entry name" value="ZnF_C2H2"/>
    <property type="match status" value="4"/>
</dbReference>
<dbReference type="AlphaFoldDB" id="A0AAV4ERK3"/>
<gene>
    <name evidence="6" type="ORF">ElyMa_000147700</name>
</gene>
<dbReference type="GO" id="GO:0071567">
    <property type="term" value="F:deUFMylase activity"/>
    <property type="evidence" value="ECO:0007669"/>
    <property type="project" value="UniProtKB-ARBA"/>
</dbReference>
<name>A0AAV4ERK3_9GAST</name>
<evidence type="ECO:0000256" key="2">
    <source>
        <dbReference type="ARBA" id="ARBA00022801"/>
    </source>
</evidence>
<comment type="caution">
    <text evidence="6">The sequence shown here is derived from an EMBL/GenBank/DDBJ whole genome shotgun (WGS) entry which is preliminary data.</text>
</comment>
<dbReference type="GO" id="GO:0008270">
    <property type="term" value="F:zinc ion binding"/>
    <property type="evidence" value="ECO:0007669"/>
    <property type="project" value="UniProtKB-KW"/>
</dbReference>
<dbReference type="PROSITE" id="PS50157">
    <property type="entry name" value="ZINC_FINGER_C2H2_2"/>
    <property type="match status" value="3"/>
</dbReference>
<comment type="similarity">
    <text evidence="1">Belongs to the peptidase C78 family.</text>
</comment>
<dbReference type="Proteomes" id="UP000762676">
    <property type="component" value="Unassembled WGS sequence"/>
</dbReference>
<dbReference type="PANTHER" id="PTHR48153:SF4">
    <property type="entry name" value="UBIQUITIN CARBOXYL-TERMINAL HYDROLASE MUG105"/>
    <property type="match status" value="1"/>
</dbReference>
<feature type="domain" description="C2H2-type" evidence="5">
    <location>
        <begin position="224"/>
        <end position="252"/>
    </location>
</feature>
<proteinExistence type="inferred from homology"/>
<dbReference type="Pfam" id="PF13894">
    <property type="entry name" value="zf-C2H2_4"/>
    <property type="match status" value="1"/>
</dbReference>
<dbReference type="SUPFAM" id="SSF57667">
    <property type="entry name" value="beta-beta-alpha zinc fingers"/>
    <property type="match status" value="1"/>
</dbReference>
<dbReference type="Gene3D" id="3.30.160.60">
    <property type="entry name" value="Classic Zinc Finger"/>
    <property type="match status" value="2"/>
</dbReference>
<dbReference type="Gene3D" id="3.90.70.130">
    <property type="match status" value="1"/>
</dbReference>
<dbReference type="PROSITE" id="PS00028">
    <property type="entry name" value="ZINC_FINGER_C2H2_1"/>
    <property type="match status" value="3"/>
</dbReference>
<protein>
    <submittedName>
        <fullName evidence="6">Zinc finger with UFM1-specific peptidase domain protein-like</fullName>
    </submittedName>
</protein>